<proteinExistence type="predicted"/>
<dbReference type="Proteomes" id="UP001597297">
    <property type="component" value="Unassembled WGS sequence"/>
</dbReference>
<gene>
    <name evidence="2" type="ORF">ACFSQZ_12440</name>
</gene>
<feature type="transmembrane region" description="Helical" evidence="1">
    <location>
        <begin position="25"/>
        <end position="56"/>
    </location>
</feature>
<reference evidence="3" key="1">
    <citation type="journal article" date="2019" name="Int. J. Syst. Evol. Microbiol.">
        <title>The Global Catalogue of Microorganisms (GCM) 10K type strain sequencing project: providing services to taxonomists for standard genome sequencing and annotation.</title>
        <authorList>
            <consortium name="The Broad Institute Genomics Platform"/>
            <consortium name="The Broad Institute Genome Sequencing Center for Infectious Disease"/>
            <person name="Wu L."/>
            <person name="Ma J."/>
        </authorList>
    </citation>
    <scope>NUCLEOTIDE SEQUENCE [LARGE SCALE GENOMIC DNA]</scope>
    <source>
        <strain evidence="3">JCM 16545</strain>
    </source>
</reference>
<comment type="caution">
    <text evidence="2">The sequence shown here is derived from an EMBL/GenBank/DDBJ whole genome shotgun (WGS) entry which is preliminary data.</text>
</comment>
<dbReference type="RefSeq" id="WP_377093936.1">
    <property type="nucleotide sequence ID" value="NZ_JBHSJM010000001.1"/>
</dbReference>
<accession>A0ABW5E3T1</accession>
<protein>
    <submittedName>
        <fullName evidence="2">Uncharacterized protein</fullName>
    </submittedName>
</protein>
<organism evidence="2 3">
    <name type="scientific">Rubritalea spongiae</name>
    <dbReference type="NCBI Taxonomy" id="430797"/>
    <lineage>
        <taxon>Bacteria</taxon>
        <taxon>Pseudomonadati</taxon>
        <taxon>Verrucomicrobiota</taxon>
        <taxon>Verrucomicrobiia</taxon>
        <taxon>Verrucomicrobiales</taxon>
        <taxon>Rubritaleaceae</taxon>
        <taxon>Rubritalea</taxon>
    </lineage>
</organism>
<dbReference type="EMBL" id="JBHUJC010000041">
    <property type="protein sequence ID" value="MFD2277281.1"/>
    <property type="molecule type" value="Genomic_DNA"/>
</dbReference>
<keyword evidence="1" id="KW-0472">Membrane</keyword>
<sequence length="120" mass="12979">MEKPSSLTRCAQLRRRVHGSWKTTLLVAIAGGGVLAAAGLAAAWAVFVVMLCVALVRPVMEVYFSHRAVCPHCEADLFLEMCEIENMGGIEGGLRCPSCGRDASKIDSQNGPVIDIEEYR</sequence>
<evidence type="ECO:0000256" key="1">
    <source>
        <dbReference type="SAM" id="Phobius"/>
    </source>
</evidence>
<evidence type="ECO:0000313" key="2">
    <source>
        <dbReference type="EMBL" id="MFD2277281.1"/>
    </source>
</evidence>
<evidence type="ECO:0000313" key="3">
    <source>
        <dbReference type="Proteomes" id="UP001597297"/>
    </source>
</evidence>
<keyword evidence="1" id="KW-0812">Transmembrane</keyword>
<keyword evidence="3" id="KW-1185">Reference proteome</keyword>
<name>A0ABW5E3T1_9BACT</name>
<keyword evidence="1" id="KW-1133">Transmembrane helix</keyword>